<dbReference type="Proteomes" id="UP001374803">
    <property type="component" value="Chromosome"/>
</dbReference>
<dbReference type="RefSeq" id="WP_394840233.1">
    <property type="nucleotide sequence ID" value="NZ_CP089983.1"/>
</dbReference>
<evidence type="ECO:0000313" key="3">
    <source>
        <dbReference type="Proteomes" id="UP001374803"/>
    </source>
</evidence>
<accession>A0ABZ2LL08</accession>
<evidence type="ECO:0000256" key="1">
    <source>
        <dbReference type="SAM" id="MobiDB-lite"/>
    </source>
</evidence>
<gene>
    <name evidence="2" type="ORF">LVJ94_25445</name>
</gene>
<sequence length="212" mass="22689">MSVRLVVFLALTAACSGSRPASRQPVAEEPLVLSPARDAGPDDAVAPKSAGPTEVSQPTATDCPRGRSVPFGFDLVPDKKLRPEMRQGVPVLEKVHFSISNLVGVPRNVEILEVDQLGASRSGPQSGAWGTATKPDWDSARPIGIRQAYFEGGTWGPPGMMLILPAHALTTVIVELNTMRFYLPKRGIRVHVRVDGRPACFDQPLQVGGGLH</sequence>
<reference evidence="2" key="1">
    <citation type="submission" date="2021-12" db="EMBL/GenBank/DDBJ databases">
        <title>Discovery of the Pendulisporaceae a myxobacterial family with distinct sporulation behavior and unique specialized metabolism.</title>
        <authorList>
            <person name="Garcia R."/>
            <person name="Popoff A."/>
            <person name="Bader C.D."/>
            <person name="Loehr J."/>
            <person name="Walesch S."/>
            <person name="Walt C."/>
            <person name="Boldt J."/>
            <person name="Bunk B."/>
            <person name="Haeckl F.J.F.P.J."/>
            <person name="Gunesch A.P."/>
            <person name="Birkelbach J."/>
            <person name="Nuebel U."/>
            <person name="Pietschmann T."/>
            <person name="Bach T."/>
            <person name="Mueller R."/>
        </authorList>
    </citation>
    <scope>NUCLEOTIDE SEQUENCE</scope>
    <source>
        <strain evidence="2">MSr11367</strain>
    </source>
</reference>
<keyword evidence="3" id="KW-1185">Reference proteome</keyword>
<organism evidence="2 3">
    <name type="scientific">Pendulispora rubella</name>
    <dbReference type="NCBI Taxonomy" id="2741070"/>
    <lineage>
        <taxon>Bacteria</taxon>
        <taxon>Pseudomonadati</taxon>
        <taxon>Myxococcota</taxon>
        <taxon>Myxococcia</taxon>
        <taxon>Myxococcales</taxon>
        <taxon>Sorangiineae</taxon>
        <taxon>Pendulisporaceae</taxon>
        <taxon>Pendulispora</taxon>
    </lineage>
</organism>
<proteinExistence type="predicted"/>
<evidence type="ECO:0000313" key="2">
    <source>
        <dbReference type="EMBL" id="WXB10558.1"/>
    </source>
</evidence>
<protein>
    <submittedName>
        <fullName evidence="2">Uncharacterized protein</fullName>
    </submittedName>
</protein>
<dbReference type="PROSITE" id="PS51257">
    <property type="entry name" value="PROKAR_LIPOPROTEIN"/>
    <property type="match status" value="1"/>
</dbReference>
<name>A0ABZ2LL08_9BACT</name>
<dbReference type="EMBL" id="CP089983">
    <property type="protein sequence ID" value="WXB10558.1"/>
    <property type="molecule type" value="Genomic_DNA"/>
</dbReference>
<feature type="region of interest" description="Disordered" evidence="1">
    <location>
        <begin position="33"/>
        <end position="66"/>
    </location>
</feature>